<evidence type="ECO:0000313" key="1">
    <source>
        <dbReference type="EMBL" id="MFC6707528.1"/>
    </source>
</evidence>
<name>A0ABW2AL96_9MICO</name>
<organism evidence="1 2">
    <name type="scientific">Flexivirga alba</name>
    <dbReference type="NCBI Taxonomy" id="702742"/>
    <lineage>
        <taxon>Bacteria</taxon>
        <taxon>Bacillati</taxon>
        <taxon>Actinomycetota</taxon>
        <taxon>Actinomycetes</taxon>
        <taxon>Micrococcales</taxon>
        <taxon>Dermacoccaceae</taxon>
        <taxon>Flexivirga</taxon>
    </lineage>
</organism>
<reference evidence="2" key="1">
    <citation type="journal article" date="2019" name="Int. J. Syst. Evol. Microbiol.">
        <title>The Global Catalogue of Microorganisms (GCM) 10K type strain sequencing project: providing services to taxonomists for standard genome sequencing and annotation.</title>
        <authorList>
            <consortium name="The Broad Institute Genomics Platform"/>
            <consortium name="The Broad Institute Genome Sequencing Center for Infectious Disease"/>
            <person name="Wu L."/>
            <person name="Ma J."/>
        </authorList>
    </citation>
    <scope>NUCLEOTIDE SEQUENCE [LARGE SCALE GENOMIC DNA]</scope>
    <source>
        <strain evidence="2">CCUG 58127</strain>
    </source>
</reference>
<gene>
    <name evidence="1" type="ORF">ACFQDH_20355</name>
</gene>
<dbReference type="Proteomes" id="UP001596298">
    <property type="component" value="Unassembled WGS sequence"/>
</dbReference>
<proteinExistence type="predicted"/>
<comment type="caution">
    <text evidence="1">The sequence shown here is derived from an EMBL/GenBank/DDBJ whole genome shotgun (WGS) entry which is preliminary data.</text>
</comment>
<protein>
    <submittedName>
        <fullName evidence="1">Uncharacterized protein</fullName>
    </submittedName>
</protein>
<dbReference type="EMBL" id="JBHSWH010000001">
    <property type="protein sequence ID" value="MFC6707528.1"/>
    <property type="molecule type" value="Genomic_DNA"/>
</dbReference>
<accession>A0ABW2AL96</accession>
<dbReference type="RefSeq" id="WP_382404198.1">
    <property type="nucleotide sequence ID" value="NZ_JBHSWH010000001.1"/>
</dbReference>
<evidence type="ECO:0000313" key="2">
    <source>
        <dbReference type="Proteomes" id="UP001596298"/>
    </source>
</evidence>
<keyword evidence="2" id="KW-1185">Reference proteome</keyword>
<sequence length="301" mass="34658">MNTQPDPFGELDHALAGQRLLSKAIAEATERRDTRAMRSLSDLSHELGADIDRLLKATAATMADPHAETSVTVGDVVRVGNGTTLWQVIEEDGDRLVCLSRRRMQKTHARARLSLVCRQGDPSITWHTYVCEGCLESRWLGLDHGRRWIYCTICEQEKLHHDTTILVAGGTDYYEKRNTEHRDELAKQLRLLDDSLAMFEQLGVRVEIEELDKDDCFVMAERGRGKTTWFVYLDSRLPIARQVGCLGNAWRYMLPVNEQRWSQEKWRRDESDHAMEWFSLAWPHKHALIDDDAIQRALRCG</sequence>